<feature type="region of interest" description="Disordered" evidence="1">
    <location>
        <begin position="728"/>
        <end position="778"/>
    </location>
</feature>
<evidence type="ECO:0000256" key="1">
    <source>
        <dbReference type="SAM" id="MobiDB-lite"/>
    </source>
</evidence>
<feature type="compositionally biased region" description="Basic residues" evidence="1">
    <location>
        <begin position="14"/>
        <end position="23"/>
    </location>
</feature>
<organism evidence="2">
    <name type="scientific">Homalodisca liturata</name>
    <dbReference type="NCBI Taxonomy" id="320908"/>
    <lineage>
        <taxon>Eukaryota</taxon>
        <taxon>Metazoa</taxon>
        <taxon>Ecdysozoa</taxon>
        <taxon>Arthropoda</taxon>
        <taxon>Hexapoda</taxon>
        <taxon>Insecta</taxon>
        <taxon>Pterygota</taxon>
        <taxon>Neoptera</taxon>
        <taxon>Paraneoptera</taxon>
        <taxon>Hemiptera</taxon>
        <taxon>Auchenorrhyncha</taxon>
        <taxon>Membracoidea</taxon>
        <taxon>Cicadellidae</taxon>
        <taxon>Cicadellinae</taxon>
        <taxon>Proconiini</taxon>
        <taxon>Homalodisca</taxon>
    </lineage>
</organism>
<feature type="non-terminal residue" evidence="2">
    <location>
        <position position="1"/>
    </location>
</feature>
<feature type="compositionally biased region" description="Polar residues" evidence="1">
    <location>
        <begin position="284"/>
        <end position="297"/>
    </location>
</feature>
<feature type="compositionally biased region" description="Low complexity" evidence="1">
    <location>
        <begin position="28"/>
        <end position="44"/>
    </location>
</feature>
<gene>
    <name evidence="2" type="ORF">g.14855</name>
</gene>
<feature type="compositionally biased region" description="Low complexity" evidence="1">
    <location>
        <begin position="487"/>
        <end position="496"/>
    </location>
</feature>
<feature type="region of interest" description="Disordered" evidence="1">
    <location>
        <begin position="284"/>
        <end position="305"/>
    </location>
</feature>
<feature type="compositionally biased region" description="Basic and acidic residues" evidence="1">
    <location>
        <begin position="1069"/>
        <end position="1097"/>
    </location>
</feature>
<dbReference type="EMBL" id="GECU01022752">
    <property type="protein sequence ID" value="JAS84954.1"/>
    <property type="molecule type" value="Transcribed_RNA"/>
</dbReference>
<sequence length="1320" mass="149742">VILASSLQSNKKSNQSRKKALKKPRGESQQSVSSREISSSSDGSFTTLNQPGSSLNRYDNKNVDIDSSKPKNDILGKCTDVNEKEPTTEDNVLTTTNNILLEDLVVSSNSCFPQIGDDVGNERNKLSKEISRRSNENSMEKQHPVSDNHTILESDETPSLKTCSPEFALPHVPTLETPLKEFQIITPQTCLNTPMLNIIRQDVSVLEEDLLLTPSLPPTPQVNFFKQPVKTPCKSKMSPHNNHKYNEDKTRYVEQSLHYVSDIKSAKSPTTINENKTQSSCKQIHGINSESINNEPQTTHEKNSKADAIISKKLKQENIITVQKPKNDVISTSTDSSEDDIVNNYVAKLQNNKSNVTVQTKLANKSKINTPPSKTNIYTSSESSNDGIDYTVKNNQTKTNMSKLSSMILQNERKKLDCKTKIPACNKKQKKMLKKCSQSTASLSSNFVELSSSKKIEKNIRKKSKSIDKNSISEEEKEQNSAKQSKKNNSPKISSSVDKFETSLTPEKVRQQLQLDLLKRERQMIFGDGVSFSSDSDTETEVFERKTFVAKKTKSNKSEKFKRKSSQEVNSDISSTIFPTKDQEKEKFEKCAKFENSKQNKATKDSIELKKDDSAVEEITVMIKASSEKTQHELVEDSNKEVLRAVESIALISPCQSSQSTVIKYTERTTYTELSNSSSYINENNSECIENFKVQEHLARSVGSKNIISSVTKDKLLEDNYNTNEEDVNLSNSHVKNNGVHESEITRESEEKNNISEKDLPRPPTPYRINPDNVRNVPNPINQSQFSESSEVEENHIFVVSSTTCTKINTSFCTSEFDPNMKCGFEVDDNKVITASFSEMILHLALPSKTCNHIKKTSLEKIPSGGEISKYPAGKRRVKLTPVCDDKYEQKLKVDYDIDEEGHIINKKGEKRIVSDLDVLDVSCSTIETNISLAENNASIPSSFELITSKQLVKDSKVRENEQKCNLTKNITERPETSRNENKNCSFSDLKKCEVDNNTTERKCEQYISRERNQHYTCRYDSKMTSSSESAGRPKEGSRRKEADQISLNESVSSEDKRNKYIHRTHSDRRKERESSHRRMDSSHRRRSSEEIKQNKKYYERRRCRDYDRRVYSERRYYTSTRRQRREESSSPESRRRGFKQHTSETSLARCHSSRTLRSNTDKNSLFVKKLNVHYEDVDNVEKVGNRGGKDESILNPTVKVDPRSAQIITYSDLEKNESSSDGAPSLMDFAVMHKTKDNRSVTISPHSSQQLDVDSDKVDSSLSHKRKALDDGETGLETPQTHKKLKLGEVEMKEAKSVLKHKMADMLNVLHPDTSNEAS</sequence>
<feature type="region of interest" description="Disordered" evidence="1">
    <location>
        <begin position="1018"/>
        <end position="1097"/>
    </location>
</feature>
<protein>
    <submittedName>
        <fullName evidence="2">Uncharacterized protein</fullName>
    </submittedName>
</protein>
<proteinExistence type="predicted"/>
<feature type="compositionally biased region" description="Basic and acidic residues" evidence="1">
    <location>
        <begin position="58"/>
        <end position="87"/>
    </location>
</feature>
<feature type="compositionally biased region" description="Basic and acidic residues" evidence="1">
    <location>
        <begin position="459"/>
        <end position="480"/>
    </location>
</feature>
<feature type="region of interest" description="Disordered" evidence="1">
    <location>
        <begin position="1"/>
        <end position="89"/>
    </location>
</feature>
<evidence type="ECO:0000313" key="2">
    <source>
        <dbReference type="EMBL" id="JAS84954.1"/>
    </source>
</evidence>
<feature type="compositionally biased region" description="Basic and acidic residues" evidence="1">
    <location>
        <begin position="1032"/>
        <end position="1044"/>
    </location>
</feature>
<feature type="compositionally biased region" description="Polar residues" evidence="1">
    <location>
        <begin position="45"/>
        <end position="57"/>
    </location>
</feature>
<feature type="compositionally biased region" description="Basic and acidic residues" evidence="1">
    <location>
        <begin position="739"/>
        <end position="761"/>
    </location>
</feature>
<feature type="region of interest" description="Disordered" evidence="1">
    <location>
        <begin position="366"/>
        <end position="387"/>
    </location>
</feature>
<name>A0A1B6IDE7_9HEMI</name>
<accession>A0A1B6IDE7</accession>
<feature type="region of interest" description="Disordered" evidence="1">
    <location>
        <begin position="459"/>
        <end position="501"/>
    </location>
</feature>
<feature type="region of interest" description="Disordered" evidence="1">
    <location>
        <begin position="1117"/>
        <end position="1159"/>
    </location>
</feature>
<feature type="compositionally biased region" description="Basic and acidic residues" evidence="1">
    <location>
        <begin position="1125"/>
        <end position="1136"/>
    </location>
</feature>
<reference evidence="2" key="1">
    <citation type="submission" date="2015-11" db="EMBL/GenBank/DDBJ databases">
        <title>De novo transcriptome assembly of four potential Pierce s Disease insect vectors from Arizona vineyards.</title>
        <authorList>
            <person name="Tassone E.E."/>
        </authorList>
    </citation>
    <scope>NUCLEOTIDE SEQUENCE</scope>
</reference>
<feature type="compositionally biased region" description="Low complexity" evidence="1">
    <location>
        <begin position="1"/>
        <end position="13"/>
    </location>
</feature>
<feature type="region of interest" description="Disordered" evidence="1">
    <location>
        <begin position="1239"/>
        <end position="1282"/>
    </location>
</feature>